<feature type="compositionally biased region" description="Basic and acidic residues" evidence="5">
    <location>
        <begin position="183"/>
        <end position="196"/>
    </location>
</feature>
<dbReference type="EMBL" id="CP072370">
    <property type="protein sequence ID" value="QUB87566.1"/>
    <property type="molecule type" value="Genomic_DNA"/>
</dbReference>
<evidence type="ECO:0000259" key="7">
    <source>
        <dbReference type="Pfam" id="PF05065"/>
    </source>
</evidence>
<dbReference type="Gene3D" id="3.30.2400.10">
    <property type="entry name" value="Major capsid protein gp5"/>
    <property type="match status" value="1"/>
</dbReference>
<proteinExistence type="predicted"/>
<dbReference type="Proteomes" id="UP000682005">
    <property type="component" value="Chromosome 1"/>
</dbReference>
<organism evidence="8 9">
    <name type="scientific">Prevotella fusca JCM 17724</name>
    <dbReference type="NCBI Taxonomy" id="1236517"/>
    <lineage>
        <taxon>Bacteria</taxon>
        <taxon>Pseudomonadati</taxon>
        <taxon>Bacteroidota</taxon>
        <taxon>Bacteroidia</taxon>
        <taxon>Bacteroidales</taxon>
        <taxon>Prevotellaceae</taxon>
        <taxon>Prevotella</taxon>
    </lineage>
</organism>
<dbReference type="NCBIfam" id="TIGR01554">
    <property type="entry name" value="major_cap_HK97"/>
    <property type="match status" value="1"/>
</dbReference>
<dbReference type="Pfam" id="PF05065">
    <property type="entry name" value="Phage_capsid"/>
    <property type="match status" value="1"/>
</dbReference>
<evidence type="ECO:0000256" key="3">
    <source>
        <dbReference type="ARBA" id="ARBA00022670"/>
    </source>
</evidence>
<reference evidence="8 9" key="1">
    <citation type="submission" date="2021-03" db="EMBL/GenBank/DDBJ databases">
        <title>Human Oral Microbial Genomes.</title>
        <authorList>
            <person name="Johnston C.D."/>
            <person name="Chen T."/>
            <person name="Dewhirst F.E."/>
        </authorList>
    </citation>
    <scope>NUCLEOTIDE SEQUENCE [LARGE SCALE GENOMIC DNA]</scope>
    <source>
        <strain evidence="8 9">W1435</strain>
    </source>
</reference>
<dbReference type="InterPro" id="IPR054613">
    <property type="entry name" value="Peptidase_S78_dom"/>
</dbReference>
<keyword evidence="3" id="KW-0645">Protease</keyword>
<feature type="domain" description="Prohead serine protease" evidence="6">
    <location>
        <begin position="13"/>
        <end position="175"/>
    </location>
</feature>
<evidence type="ECO:0000313" key="8">
    <source>
        <dbReference type="EMBL" id="QUB87566.1"/>
    </source>
</evidence>
<feature type="compositionally biased region" description="Acidic residues" evidence="5">
    <location>
        <begin position="197"/>
        <end position="209"/>
    </location>
</feature>
<accession>A0ABX7Y0X6</accession>
<evidence type="ECO:0000256" key="5">
    <source>
        <dbReference type="SAM" id="MobiDB-lite"/>
    </source>
</evidence>
<evidence type="ECO:0000256" key="1">
    <source>
        <dbReference type="ARBA" id="ARBA00004328"/>
    </source>
</evidence>
<dbReference type="SUPFAM" id="SSF56563">
    <property type="entry name" value="Major capsid protein gp5"/>
    <property type="match status" value="1"/>
</dbReference>
<evidence type="ECO:0000259" key="6">
    <source>
        <dbReference type="Pfam" id="PF04586"/>
    </source>
</evidence>
<keyword evidence="2" id="KW-1188">Viral release from host cell</keyword>
<feature type="region of interest" description="Disordered" evidence="5">
    <location>
        <begin position="183"/>
        <end position="265"/>
    </location>
</feature>
<gene>
    <name evidence="8" type="ORF">J5A51_08975</name>
</gene>
<dbReference type="NCBIfam" id="TIGR01543">
    <property type="entry name" value="proheadase_HK97"/>
    <property type="match status" value="1"/>
</dbReference>
<comment type="subcellular location">
    <subcellularLocation>
        <location evidence="1">Virion</location>
    </subcellularLocation>
</comment>
<evidence type="ECO:0000256" key="4">
    <source>
        <dbReference type="ARBA" id="ARBA00022801"/>
    </source>
</evidence>
<keyword evidence="9" id="KW-1185">Reference proteome</keyword>
<feature type="domain" description="Phage capsid-like C-terminal" evidence="7">
    <location>
        <begin position="347"/>
        <end position="594"/>
    </location>
</feature>
<dbReference type="Pfam" id="PF04586">
    <property type="entry name" value="Peptidase_S78"/>
    <property type="match status" value="1"/>
</dbReference>
<sequence>MRKDNNIEVRATKSTPVVSQDSRTVEGYAVVFNSQSEDLGFYETINPAAITEEVLMRSDVFCLFNHDQDKVLARSKNGTGSLQLQLDERGLKYTFTAPNTDLGNELLEYLRRGDIDSSSFAFTVSTDEGSEVWTTGTDGRQYREILKIDELHDVSPVWNPAYSSTSVSQRTLDKLNQLREMQDEKKKELQEETVEKTDEEVQEEVPTQEEVEKKNTDTEDEEDKEVQEETVEKSDEEVVDEDKDKDNDVEGEDKEDKEETRSARTHKHININTMKEQRFSLLRAIRNVAENRQLDNVTAAVCNEGMKEMRAAGLNTVGQIYIPTMETRAAVTVASEGADVVATDLYDIIEPLRAKNVLVQAGAKFYTGLTNSAQIPVMTGSNVNWAGETAAATDGNVLFNNVTLTPKRLTAYVDISKMLLAQDSVGVENAIRQDLINAINSKLESTILGKAGKTANQPAGIFNGKTPTKVTDFEGLVGLEAKVEEANVLGGISYIASPSARASFRNMMKGSKGTAQLAYMDGTLDGTPVFSTSNVEAKTFVVGDFSNLAIGSWGGLDIVVDNYTQAVNGMIRLVVNAYFDAALIRPEAFQFGTFAV</sequence>
<evidence type="ECO:0000313" key="9">
    <source>
        <dbReference type="Proteomes" id="UP000682005"/>
    </source>
</evidence>
<dbReference type="RefSeq" id="WP_081784432.1">
    <property type="nucleotide sequence ID" value="NZ_BAKO01000013.1"/>
</dbReference>
<feature type="compositionally biased region" description="Acidic residues" evidence="5">
    <location>
        <begin position="218"/>
        <end position="241"/>
    </location>
</feature>
<protein>
    <submittedName>
        <fullName evidence="8">Phage major capsid protein</fullName>
    </submittedName>
</protein>
<name>A0ABX7Y0X6_9BACT</name>
<evidence type="ECO:0000256" key="2">
    <source>
        <dbReference type="ARBA" id="ARBA00022612"/>
    </source>
</evidence>
<dbReference type="InterPro" id="IPR006433">
    <property type="entry name" value="Prohead_protease"/>
</dbReference>
<dbReference type="InterPro" id="IPR024455">
    <property type="entry name" value="Phage_capsid"/>
</dbReference>
<dbReference type="InterPro" id="IPR054612">
    <property type="entry name" value="Phage_capsid-like_C"/>
</dbReference>
<keyword evidence="4" id="KW-0378">Hydrolase</keyword>